<feature type="domain" description="Glucose-methanol-choline oxidoreductase N-terminal" evidence="5">
    <location>
        <begin position="9"/>
        <end position="240"/>
    </location>
</feature>
<gene>
    <name evidence="6" type="ORF">I551_1276</name>
</gene>
<comment type="cofactor">
    <cofactor evidence="1">
        <name>FAD</name>
        <dbReference type="ChEBI" id="CHEBI:57692"/>
    </cofactor>
</comment>
<keyword evidence="3" id="KW-0285">Flavoprotein</keyword>
<accession>A0ABP3ANR3</accession>
<name>A0ABP3ANR3_MYCUL</name>
<dbReference type="PANTHER" id="PTHR11552:SF147">
    <property type="entry name" value="CHOLINE DEHYDROGENASE, MITOCHONDRIAL"/>
    <property type="match status" value="1"/>
</dbReference>
<comment type="caution">
    <text evidence="6">The sequence shown here is derived from an EMBL/GenBank/DDBJ whole genome shotgun (WGS) entry which is preliminary data.</text>
</comment>
<sequence length="245" mass="25390">MTAALRHSDVLVVGAGSAGSVLAARLSTDPSCAVTLVEAGPGLADPRLLAQTANGLQLPISADSPLVQCYQSQLTDHPVRRTPILRGATLGGSGAVNGGYFCRGLARDFDGAAIPGWSWSQVLPHFRAIETDLDFDTPVHGRTGPIPVRRIRDQTGVTQRFVTAAQRAGFGWIADLNDVGPDIAAGVGAVPLNIVDGVRTGSGAAYLLPALGRPNLTLLEETRAQQVRFSAATAVGVDAVGPRGR</sequence>
<dbReference type="PANTHER" id="PTHR11552">
    <property type="entry name" value="GLUCOSE-METHANOL-CHOLINE GMC OXIDOREDUCTASE"/>
    <property type="match status" value="1"/>
</dbReference>
<dbReference type="Gene3D" id="3.50.50.60">
    <property type="entry name" value="FAD/NAD(P)-binding domain"/>
    <property type="match status" value="2"/>
</dbReference>
<dbReference type="InterPro" id="IPR000172">
    <property type="entry name" value="GMC_OxRdtase_N"/>
</dbReference>
<evidence type="ECO:0000313" key="6">
    <source>
        <dbReference type="EMBL" id="EUA92271.1"/>
    </source>
</evidence>
<keyword evidence="4" id="KW-0274">FAD</keyword>
<reference evidence="6 7" key="1">
    <citation type="submission" date="2014-01" db="EMBL/GenBank/DDBJ databases">
        <authorList>
            <person name="Dobos K."/>
            <person name="Lenaerts A."/>
            <person name="Ordway D."/>
            <person name="DeGroote M.A."/>
            <person name="Parker T."/>
            <person name="Sizemore C."/>
            <person name="Tallon L.J."/>
            <person name="Sadzewicz L.K."/>
            <person name="Sengamalay N."/>
            <person name="Fraser C.M."/>
            <person name="Hine E."/>
            <person name="Shefchek K.A."/>
            <person name="Das S.P."/>
            <person name="Tettelin H."/>
        </authorList>
    </citation>
    <scope>NUCLEOTIDE SEQUENCE [LARGE SCALE GENOMIC DNA]</scope>
    <source>
        <strain evidence="6 7">Harvey</strain>
    </source>
</reference>
<protein>
    <submittedName>
        <fullName evidence="6">Lycopene cyclase family protein</fullName>
    </submittedName>
</protein>
<evidence type="ECO:0000256" key="2">
    <source>
        <dbReference type="ARBA" id="ARBA00010790"/>
    </source>
</evidence>
<comment type="similarity">
    <text evidence="2">Belongs to the GMC oxidoreductase family.</text>
</comment>
<evidence type="ECO:0000259" key="5">
    <source>
        <dbReference type="Pfam" id="PF00732"/>
    </source>
</evidence>
<dbReference type="Proteomes" id="UP000020681">
    <property type="component" value="Unassembled WGS sequence"/>
</dbReference>
<evidence type="ECO:0000256" key="1">
    <source>
        <dbReference type="ARBA" id="ARBA00001974"/>
    </source>
</evidence>
<keyword evidence="7" id="KW-1185">Reference proteome</keyword>
<dbReference type="SUPFAM" id="SSF51905">
    <property type="entry name" value="FAD/NAD(P)-binding domain"/>
    <property type="match status" value="1"/>
</dbReference>
<evidence type="ECO:0000313" key="7">
    <source>
        <dbReference type="Proteomes" id="UP000020681"/>
    </source>
</evidence>
<dbReference type="Pfam" id="PF00732">
    <property type="entry name" value="GMC_oxred_N"/>
    <property type="match status" value="1"/>
</dbReference>
<evidence type="ECO:0000256" key="3">
    <source>
        <dbReference type="ARBA" id="ARBA00022630"/>
    </source>
</evidence>
<organism evidence="6 7">
    <name type="scientific">Mycobacterium ulcerans str. Harvey</name>
    <dbReference type="NCBI Taxonomy" id="1299332"/>
    <lineage>
        <taxon>Bacteria</taxon>
        <taxon>Bacillati</taxon>
        <taxon>Actinomycetota</taxon>
        <taxon>Actinomycetes</taxon>
        <taxon>Mycobacteriales</taxon>
        <taxon>Mycobacteriaceae</taxon>
        <taxon>Mycobacterium</taxon>
        <taxon>Mycobacterium ulcerans group</taxon>
    </lineage>
</organism>
<dbReference type="InterPro" id="IPR012132">
    <property type="entry name" value="GMC_OxRdtase"/>
</dbReference>
<dbReference type="InterPro" id="IPR036188">
    <property type="entry name" value="FAD/NAD-bd_sf"/>
</dbReference>
<evidence type="ECO:0000256" key="4">
    <source>
        <dbReference type="ARBA" id="ARBA00022827"/>
    </source>
</evidence>
<proteinExistence type="inferred from homology"/>
<dbReference type="EMBL" id="JAOL01000079">
    <property type="protein sequence ID" value="EUA92271.1"/>
    <property type="molecule type" value="Genomic_DNA"/>
</dbReference>